<comment type="caution">
    <text evidence="1">The sequence shown here is derived from an EMBL/GenBank/DDBJ whole genome shotgun (WGS) entry which is preliminary data.</text>
</comment>
<name>A0A0F9ERV4_9ZZZZ</name>
<dbReference type="AlphaFoldDB" id="A0A0F9ERV4"/>
<accession>A0A0F9ERV4</accession>
<dbReference type="EMBL" id="LAZR01023927">
    <property type="protein sequence ID" value="KKL76838.1"/>
    <property type="molecule type" value="Genomic_DNA"/>
</dbReference>
<feature type="non-terminal residue" evidence="1">
    <location>
        <position position="27"/>
    </location>
</feature>
<gene>
    <name evidence="1" type="ORF">LCGC14_2040850</name>
</gene>
<protein>
    <submittedName>
        <fullName evidence="1">Uncharacterized protein</fullName>
    </submittedName>
</protein>
<proteinExistence type="predicted"/>
<reference evidence="1" key="1">
    <citation type="journal article" date="2015" name="Nature">
        <title>Complex archaea that bridge the gap between prokaryotes and eukaryotes.</title>
        <authorList>
            <person name="Spang A."/>
            <person name="Saw J.H."/>
            <person name="Jorgensen S.L."/>
            <person name="Zaremba-Niedzwiedzka K."/>
            <person name="Martijn J."/>
            <person name="Lind A.E."/>
            <person name="van Eijk R."/>
            <person name="Schleper C."/>
            <person name="Guy L."/>
            <person name="Ettema T.J."/>
        </authorList>
    </citation>
    <scope>NUCLEOTIDE SEQUENCE</scope>
</reference>
<evidence type="ECO:0000313" key="1">
    <source>
        <dbReference type="EMBL" id="KKL76838.1"/>
    </source>
</evidence>
<sequence>MKLIILFEGVVEDFFQLQGAAHGKGRV</sequence>
<organism evidence="1">
    <name type="scientific">marine sediment metagenome</name>
    <dbReference type="NCBI Taxonomy" id="412755"/>
    <lineage>
        <taxon>unclassified sequences</taxon>
        <taxon>metagenomes</taxon>
        <taxon>ecological metagenomes</taxon>
    </lineage>
</organism>